<feature type="domain" description="Glycosyl transferase family 1" evidence="2">
    <location>
        <begin position="256"/>
        <end position="338"/>
    </location>
</feature>
<dbReference type="PANTHER" id="PTHR45947:SF3">
    <property type="entry name" value="SULFOQUINOVOSYL TRANSFERASE SQD2"/>
    <property type="match status" value="1"/>
</dbReference>
<gene>
    <name evidence="4" type="ORF">I8J32_013145</name>
</gene>
<proteinExistence type="predicted"/>
<dbReference type="Pfam" id="PF00534">
    <property type="entry name" value="Glycos_transf_1"/>
    <property type="match status" value="1"/>
</dbReference>
<evidence type="ECO:0000313" key="4">
    <source>
        <dbReference type="EMBL" id="QSX77678.1"/>
    </source>
</evidence>
<sequence>MTMESRANNFLSIHDGLPQTTSQAAAAALRGPAVADDLRRVVYVVSQFPSWSETFIVREILALIETGVDVRIVSLKRSGEAMVQADAATLLERVHQSAAALPTTVEMVRALARHPLAVAAAATAIVADTWRTPSVAIKSIGTLIRGLSQLRWLQAFDPQFIHAHWSTYPATAAWALSRIMGRPFGFTCHAHDVFRNQQMLPRKIRDAALAVTISRHNVDWLGDNVSALAAEKLKVIHCGVDLREIPLNMAGRAEHRILGVGRLSPEKGFHTLVDALAQLRDDDVPFECTLFGEGPARAALQEQINRLGLQRDIVLAGAQPQEAVRAALASATVFCVALRSGSQRQSRWHSRRVDGGHGGRLPGRELPGLRRSGTDRSRRPRPARRRGRSSLARPCAGTAAARSGVAHPPGRCRPAKDRGGVRRSQGGPAAASSDAQGGGRCGVTGC</sequence>
<name>A0A975ARX7_9GAMM</name>
<keyword evidence="5" id="KW-1185">Reference proteome</keyword>
<dbReference type="Pfam" id="PF13439">
    <property type="entry name" value="Glyco_transf_4"/>
    <property type="match status" value="1"/>
</dbReference>
<dbReference type="SUPFAM" id="SSF53756">
    <property type="entry name" value="UDP-Glycosyltransferase/glycogen phosphorylase"/>
    <property type="match status" value="1"/>
</dbReference>
<dbReference type="GO" id="GO:0016757">
    <property type="term" value="F:glycosyltransferase activity"/>
    <property type="evidence" value="ECO:0007669"/>
    <property type="project" value="InterPro"/>
</dbReference>
<feature type="compositionally biased region" description="Basic residues" evidence="1">
    <location>
        <begin position="378"/>
        <end position="388"/>
    </location>
</feature>
<evidence type="ECO:0000259" key="2">
    <source>
        <dbReference type="Pfam" id="PF00534"/>
    </source>
</evidence>
<organism evidence="4 5">
    <name type="scientific">Agrilutibacter solisilvae</name>
    <dbReference type="NCBI Taxonomy" id="2763317"/>
    <lineage>
        <taxon>Bacteria</taxon>
        <taxon>Pseudomonadati</taxon>
        <taxon>Pseudomonadota</taxon>
        <taxon>Gammaproteobacteria</taxon>
        <taxon>Lysobacterales</taxon>
        <taxon>Lysobacteraceae</taxon>
        <taxon>Agrilutibacter</taxon>
    </lineage>
</organism>
<dbReference type="EMBL" id="CP071518">
    <property type="protein sequence ID" value="QSX77678.1"/>
    <property type="molecule type" value="Genomic_DNA"/>
</dbReference>
<protein>
    <submittedName>
        <fullName evidence="4">Glycosyltransferase</fullName>
    </submittedName>
</protein>
<dbReference type="InterPro" id="IPR050194">
    <property type="entry name" value="Glycosyltransferase_grp1"/>
</dbReference>
<dbReference type="AlphaFoldDB" id="A0A975ARX7"/>
<reference evidence="4 5" key="1">
    <citation type="submission" date="2021-03" db="EMBL/GenBank/DDBJ databases">
        <title>Lysobacter sp. nov. isolated from soil of gangwondo yeongwol, south Korea.</title>
        <authorList>
            <person name="Kim K.R."/>
            <person name="Kim K.H."/>
            <person name="Jeon C.O."/>
        </authorList>
    </citation>
    <scope>NUCLEOTIDE SEQUENCE [LARGE SCALE GENOMIC DNA]</scope>
    <source>
        <strain evidence="4 5">R19</strain>
    </source>
</reference>
<dbReference type="InterPro" id="IPR001296">
    <property type="entry name" value="Glyco_trans_1"/>
</dbReference>
<evidence type="ECO:0000313" key="5">
    <source>
        <dbReference type="Proteomes" id="UP000639274"/>
    </source>
</evidence>
<dbReference type="KEGG" id="lsf:I8J32_013145"/>
<evidence type="ECO:0000259" key="3">
    <source>
        <dbReference type="Pfam" id="PF13439"/>
    </source>
</evidence>
<dbReference type="Proteomes" id="UP000639274">
    <property type="component" value="Chromosome"/>
</dbReference>
<feature type="compositionally biased region" description="Gly residues" evidence="1">
    <location>
        <begin position="436"/>
        <end position="446"/>
    </location>
</feature>
<dbReference type="InterPro" id="IPR028098">
    <property type="entry name" value="Glyco_trans_4-like_N"/>
</dbReference>
<dbReference type="PANTHER" id="PTHR45947">
    <property type="entry name" value="SULFOQUINOVOSYL TRANSFERASE SQD2"/>
    <property type="match status" value="1"/>
</dbReference>
<dbReference type="Gene3D" id="3.40.50.2000">
    <property type="entry name" value="Glycogen Phosphorylase B"/>
    <property type="match status" value="2"/>
</dbReference>
<evidence type="ECO:0000256" key="1">
    <source>
        <dbReference type="SAM" id="MobiDB-lite"/>
    </source>
</evidence>
<feature type="domain" description="Glycosyltransferase subfamily 4-like N-terminal" evidence="3">
    <location>
        <begin position="131"/>
        <end position="243"/>
    </location>
</feature>
<feature type="region of interest" description="Disordered" evidence="1">
    <location>
        <begin position="345"/>
        <end position="446"/>
    </location>
</feature>
<accession>A0A975ARX7</accession>